<protein>
    <submittedName>
        <fullName evidence="7">FMN reductase [NAD(P)H]</fullName>
    </submittedName>
</protein>
<feature type="domain" description="Nitroreductase" evidence="6">
    <location>
        <begin position="10"/>
        <end position="164"/>
    </location>
</feature>
<dbReference type="CDD" id="cd02146">
    <property type="entry name" value="NfsA-like"/>
    <property type="match status" value="1"/>
</dbReference>
<evidence type="ECO:0000313" key="8">
    <source>
        <dbReference type="Proteomes" id="UP000182762"/>
    </source>
</evidence>
<dbReference type="PIRSF" id="PIRSF005426">
    <property type="entry name" value="Frp"/>
    <property type="match status" value="1"/>
</dbReference>
<evidence type="ECO:0000256" key="1">
    <source>
        <dbReference type="ARBA" id="ARBA00008366"/>
    </source>
</evidence>
<dbReference type="PANTHER" id="PTHR43425:SF2">
    <property type="entry name" value="OXYGEN-INSENSITIVE NADPH NITROREDUCTASE"/>
    <property type="match status" value="1"/>
</dbReference>
<sequence length="246" mass="27112">MNSVLETLNDHRSIRQYTNEPVSEEQLTAIIDAVQAAPSSINGQQVTVITVQNPETKKKVADLTGGQVWIEQAPVFLLFCADFNRAKIATELTGTELKVTDGAESVLVGATDVGIAVGTATAAAESMGLGTVPIGAVRGRMDEMIELFDIPEYVFPVCGLVVGHPADRSAKKPRFPQEAVRHAEKYNNNLKGFVQQYDEQISAYMINRTNGKETRTWSETISSLYTRVYYPHIKEMLNKQGFSLKE</sequence>
<dbReference type="Pfam" id="PF00881">
    <property type="entry name" value="Nitroreductase"/>
    <property type="match status" value="1"/>
</dbReference>
<dbReference type="Proteomes" id="UP000182762">
    <property type="component" value="Unassembled WGS sequence"/>
</dbReference>
<name>A0A1I5ZEP8_9BACI</name>
<comment type="similarity">
    <text evidence="1 5">Belongs to the flavin oxidoreductase frp family.</text>
</comment>
<dbReference type="PANTHER" id="PTHR43425">
    <property type="entry name" value="OXYGEN-INSENSITIVE NADPH NITROREDUCTASE"/>
    <property type="match status" value="1"/>
</dbReference>
<dbReference type="RefSeq" id="WP_061804316.1">
    <property type="nucleotide sequence ID" value="NZ_FOXX01000004.1"/>
</dbReference>
<keyword evidence="3 5" id="KW-0288">FMN</keyword>
<dbReference type="InterPro" id="IPR016446">
    <property type="entry name" value="Flavin_OxRdtase_Frp"/>
</dbReference>
<organism evidence="7 8">
    <name type="scientific">Priestia endophytica DSM 13796</name>
    <dbReference type="NCBI Taxonomy" id="1121089"/>
    <lineage>
        <taxon>Bacteria</taxon>
        <taxon>Bacillati</taxon>
        <taxon>Bacillota</taxon>
        <taxon>Bacilli</taxon>
        <taxon>Bacillales</taxon>
        <taxon>Bacillaceae</taxon>
        <taxon>Priestia</taxon>
    </lineage>
</organism>
<keyword evidence="2 5" id="KW-0285">Flavoprotein</keyword>
<keyword evidence="8" id="KW-1185">Reference proteome</keyword>
<dbReference type="GeneID" id="93710659"/>
<keyword evidence="5" id="KW-0521">NADP</keyword>
<keyword evidence="4 5" id="KW-0560">Oxidoreductase</keyword>
<comment type="caution">
    <text evidence="7">The sequence shown here is derived from an EMBL/GenBank/DDBJ whole genome shotgun (WGS) entry which is preliminary data.</text>
</comment>
<proteinExistence type="inferred from homology"/>
<evidence type="ECO:0000259" key="6">
    <source>
        <dbReference type="Pfam" id="PF00881"/>
    </source>
</evidence>
<evidence type="ECO:0000313" key="7">
    <source>
        <dbReference type="EMBL" id="SFQ54901.1"/>
    </source>
</evidence>
<dbReference type="SUPFAM" id="SSF55469">
    <property type="entry name" value="FMN-dependent nitroreductase-like"/>
    <property type="match status" value="1"/>
</dbReference>
<accession>A0A1I5ZEP8</accession>
<dbReference type="EMBL" id="FOXX01000004">
    <property type="protein sequence ID" value="SFQ54901.1"/>
    <property type="molecule type" value="Genomic_DNA"/>
</dbReference>
<evidence type="ECO:0000256" key="2">
    <source>
        <dbReference type="ARBA" id="ARBA00022630"/>
    </source>
</evidence>
<evidence type="ECO:0000256" key="5">
    <source>
        <dbReference type="PIRNR" id="PIRNR005426"/>
    </source>
</evidence>
<reference evidence="7 8" key="1">
    <citation type="submission" date="2016-10" db="EMBL/GenBank/DDBJ databases">
        <authorList>
            <person name="Varghese N."/>
            <person name="Submissions S."/>
        </authorList>
    </citation>
    <scope>NUCLEOTIDE SEQUENCE [LARGE SCALE GENOMIC DNA]</scope>
    <source>
        <strain evidence="7 8">DSM 13796</strain>
    </source>
</reference>
<dbReference type="InterPro" id="IPR029479">
    <property type="entry name" value="Nitroreductase"/>
</dbReference>
<evidence type="ECO:0000256" key="3">
    <source>
        <dbReference type="ARBA" id="ARBA00022643"/>
    </source>
</evidence>
<gene>
    <name evidence="7" type="ORF">SAMN02745910_01984</name>
</gene>
<evidence type="ECO:0000256" key="4">
    <source>
        <dbReference type="ARBA" id="ARBA00023002"/>
    </source>
</evidence>
<dbReference type="InterPro" id="IPR000415">
    <property type="entry name" value="Nitroreductase-like"/>
</dbReference>
<dbReference type="Gene3D" id="3.40.109.10">
    <property type="entry name" value="NADH Oxidase"/>
    <property type="match status" value="1"/>
</dbReference>